<sequence length="542" mass="58067">MRPALRRYLRSLDHVGVIVALGFFILSLTPSLLPRAWPVQGLVSGFTVAAGYGVGVAVAWIARRIGVPQPSELARLRAWFVITGLAVVTVPGILWLSSGWQREIRHAVGIHSDSRSLYLGVFVIAAALAGALVGLVRLLRDLSGWLARRLHRFLPALVARIVAVCVVATLAIGIANGVVYDGLIALANSTFSVSDNGNYQGVEQPDSPERSGGPDSLVPWGTLGREGRAFVAGGPAATEIAQFTGRPAAVPIRVFAGLDSAATLADEAHLVLAELRRTGAFDRAVLAVATSTGTGWIDPALADPLEYMFGGNTAIASLQYSFLPSWISFLVDAGKARQAGRLLFNTVYDYWRQLLPEHRPRLVVFGESLGSYGAAAAFSGPDDLAARTSGALFVGTPNSTQSWRELTDQRKRGSAERLPVYGDGQTVRFAAGAKDLREPDGSLSSPTVVYLQHASDPIIWWSTSLLWHKPDWLGEPRGPDVIGAMHWYPIVTFWQVTSDLIASTAVPAGHGHNYGPEAITAWQAILHPPGWTDADTAALAQR</sequence>
<reference evidence="5" key="1">
    <citation type="submission" date="2022-05" db="EMBL/GenBank/DDBJ databases">
        <title>Jatrophihabitans sp. SB3-54 whole genome sequence.</title>
        <authorList>
            <person name="Suh M.K."/>
            <person name="Eom M.K."/>
            <person name="Kim J.S."/>
            <person name="Kim H.S."/>
            <person name="Do H.E."/>
            <person name="Shin Y.K."/>
            <person name="Lee J.-S."/>
        </authorList>
    </citation>
    <scope>NUCLEOTIDE SEQUENCE</scope>
    <source>
        <strain evidence="5">SB3-54</strain>
    </source>
</reference>
<evidence type="ECO:0000259" key="4">
    <source>
        <dbReference type="Pfam" id="PF15420"/>
    </source>
</evidence>
<dbReference type="InterPro" id="IPR012037">
    <property type="entry name" value="Alpha/beta-hydrolase_fam"/>
</dbReference>
<dbReference type="PIRSF" id="PIRSF007542">
    <property type="entry name" value="UCP007542"/>
    <property type="match status" value="1"/>
</dbReference>
<feature type="region of interest" description="Disordered" evidence="1">
    <location>
        <begin position="197"/>
        <end position="218"/>
    </location>
</feature>
<dbReference type="Proteomes" id="UP001164693">
    <property type="component" value="Chromosome"/>
</dbReference>
<organism evidence="5 6">
    <name type="scientific">Jatrophihabitans cynanchi</name>
    <dbReference type="NCBI Taxonomy" id="2944128"/>
    <lineage>
        <taxon>Bacteria</taxon>
        <taxon>Bacillati</taxon>
        <taxon>Actinomycetota</taxon>
        <taxon>Actinomycetes</taxon>
        <taxon>Jatrophihabitantales</taxon>
        <taxon>Jatrophihabitantaceae</taxon>
        <taxon>Jatrophihabitans</taxon>
    </lineage>
</organism>
<dbReference type="EMBL" id="CP097463">
    <property type="protein sequence ID" value="WAX55670.1"/>
    <property type="molecule type" value="Genomic_DNA"/>
</dbReference>
<protein>
    <submittedName>
        <fullName evidence="5">Alpha/beta-hydrolase family protein</fullName>
    </submittedName>
</protein>
<feature type="transmembrane region" description="Helical" evidence="2">
    <location>
        <begin position="39"/>
        <end position="62"/>
    </location>
</feature>
<evidence type="ECO:0000313" key="5">
    <source>
        <dbReference type="EMBL" id="WAX55670.1"/>
    </source>
</evidence>
<evidence type="ECO:0000256" key="2">
    <source>
        <dbReference type="SAM" id="Phobius"/>
    </source>
</evidence>
<dbReference type="InterPro" id="IPR027787">
    <property type="entry name" value="Alpha/beta-hydrolase_catalytic"/>
</dbReference>
<dbReference type="InterPro" id="IPR027788">
    <property type="entry name" value="Alpha/beta-hydrolase_N_dom"/>
</dbReference>
<dbReference type="Pfam" id="PF15420">
    <property type="entry name" value="Abhydrolase_9_N"/>
    <property type="match status" value="1"/>
</dbReference>
<feature type="domain" description="Alpha/beta-hydrolase catalytic" evidence="3">
    <location>
        <begin position="252"/>
        <end position="538"/>
    </location>
</feature>
<evidence type="ECO:0000313" key="6">
    <source>
        <dbReference type="Proteomes" id="UP001164693"/>
    </source>
</evidence>
<feature type="transmembrane region" description="Helical" evidence="2">
    <location>
        <begin position="12"/>
        <end position="33"/>
    </location>
</feature>
<keyword evidence="6" id="KW-1185">Reference proteome</keyword>
<feature type="domain" description="Alpha/beta-hydrolase N-terminal" evidence="4">
    <location>
        <begin position="28"/>
        <end position="235"/>
    </location>
</feature>
<keyword evidence="2" id="KW-1133">Transmembrane helix</keyword>
<accession>A0ABY7JUF8</accession>
<evidence type="ECO:0000256" key="1">
    <source>
        <dbReference type="SAM" id="MobiDB-lite"/>
    </source>
</evidence>
<feature type="transmembrane region" description="Helical" evidence="2">
    <location>
        <begin position="74"/>
        <end position="96"/>
    </location>
</feature>
<dbReference type="RefSeq" id="WP_269442190.1">
    <property type="nucleotide sequence ID" value="NZ_CP097463.1"/>
</dbReference>
<feature type="transmembrane region" description="Helical" evidence="2">
    <location>
        <begin position="157"/>
        <end position="180"/>
    </location>
</feature>
<keyword evidence="2" id="KW-0472">Membrane</keyword>
<feature type="transmembrane region" description="Helical" evidence="2">
    <location>
        <begin position="116"/>
        <end position="136"/>
    </location>
</feature>
<proteinExistence type="predicted"/>
<keyword evidence="2" id="KW-0812">Transmembrane</keyword>
<gene>
    <name evidence="5" type="ORF">M6B22_14115</name>
</gene>
<dbReference type="Pfam" id="PF10081">
    <property type="entry name" value="Abhydrolase_9"/>
    <property type="match status" value="1"/>
</dbReference>
<name>A0ABY7JUF8_9ACTN</name>
<evidence type="ECO:0000259" key="3">
    <source>
        <dbReference type="Pfam" id="PF10081"/>
    </source>
</evidence>